<evidence type="ECO:0000313" key="5">
    <source>
        <dbReference type="EMBL" id="SFP02506.1"/>
    </source>
</evidence>
<dbReference type="GO" id="GO:0006269">
    <property type="term" value="P:DNA replication, synthesis of primer"/>
    <property type="evidence" value="ECO:0007669"/>
    <property type="project" value="UniProtKB-KW"/>
</dbReference>
<dbReference type="GO" id="GO:1990077">
    <property type="term" value="C:primosome complex"/>
    <property type="evidence" value="ECO:0007669"/>
    <property type="project" value="UniProtKB-KW"/>
</dbReference>
<evidence type="ECO:0000313" key="6">
    <source>
        <dbReference type="Proteomes" id="UP000199227"/>
    </source>
</evidence>
<feature type="domain" description="DNA helicase DnaB-like N-terminal" evidence="4">
    <location>
        <begin position="20"/>
        <end position="114"/>
    </location>
</feature>
<keyword evidence="5" id="KW-0547">Nucleotide-binding</keyword>
<dbReference type="Gene3D" id="1.10.860.10">
    <property type="entry name" value="DNAb Helicase, Chain A"/>
    <property type="match status" value="1"/>
</dbReference>
<dbReference type="RefSeq" id="WP_177201955.1">
    <property type="nucleotide sequence ID" value="NZ_FOXB01000004.1"/>
</dbReference>
<dbReference type="PANTHER" id="PTHR30153:SF2">
    <property type="entry name" value="REPLICATIVE DNA HELICASE"/>
    <property type="match status" value="1"/>
</dbReference>
<dbReference type="Proteomes" id="UP000199227">
    <property type="component" value="Unassembled WGS sequence"/>
</dbReference>
<keyword evidence="3" id="KW-0238">DNA-binding</keyword>
<dbReference type="PANTHER" id="PTHR30153">
    <property type="entry name" value="REPLICATIVE DNA HELICASE DNAB"/>
    <property type="match status" value="1"/>
</dbReference>
<keyword evidence="6" id="KW-1185">Reference proteome</keyword>
<dbReference type="InterPro" id="IPR036185">
    <property type="entry name" value="DNA_heli_DnaB-like_N_sf"/>
</dbReference>
<dbReference type="GO" id="GO:0005524">
    <property type="term" value="F:ATP binding"/>
    <property type="evidence" value="ECO:0007669"/>
    <property type="project" value="InterPro"/>
</dbReference>
<evidence type="ECO:0000256" key="1">
    <source>
        <dbReference type="ARBA" id="ARBA00022515"/>
    </source>
</evidence>
<dbReference type="InterPro" id="IPR007693">
    <property type="entry name" value="DNA_helicase_DnaB-like_N"/>
</dbReference>
<dbReference type="GO" id="GO:0005829">
    <property type="term" value="C:cytosol"/>
    <property type="evidence" value="ECO:0007669"/>
    <property type="project" value="TreeGrafter"/>
</dbReference>
<dbReference type="EMBL" id="FOXB01000004">
    <property type="protein sequence ID" value="SFP02506.1"/>
    <property type="molecule type" value="Genomic_DNA"/>
</dbReference>
<keyword evidence="5" id="KW-0347">Helicase</keyword>
<dbReference type="Pfam" id="PF00772">
    <property type="entry name" value="DnaB"/>
    <property type="match status" value="1"/>
</dbReference>
<sequence>MKNIAKNCKKINEIDVDTISNLNIERAVLSTIIFDPVRYEEIAVQLKPEDFYHPFHQHLFVAMEELFKGDQPIDEEFLREKLTQKNQFDEVAFLDIVAYTNPLSNANAYIKEIKAKAQKRKLLDVTTTTKKMVADGNKPGDIAANIMQQIDEISKEIDVEVVQKKIEYMQSKNKKIEKLNQLLQSQFLKLDEEKIILNEIEKLKKEIGLDEAQKWDDNIDDWLDRFDLDPDELENIEVEYLVDNLIVKQEISMIFAPAGTGKSLGAVDIANMSLINEKVERALYFDLDNGDATLAERKIHDLKKQHGKKFRYFRSGTDDVWRVIREISKRDLTNSLIVFDSAKNFMQGKDRDKNKDVSQLTEIFKRLRDKGATVIFLHHSRKPPADQNKFDQIYSGSSAWEEDTSNSFLLINNPHKNTFIFVPQKNRIGKIEEQAFQHKDNHTLQKVELQWAKEDELYEKIRDEIIDFIDTSKNKPTFSQILTHLMEMGFSKNKSNEVIQSGKGRYWKVEKVKKNNKSLFFIIEPETAETKFEIIEFEADNTDKSDKSYFRDFSKSDNCGQVRITANKSKNYVSEQNDYSKIDIPVPI</sequence>
<keyword evidence="1" id="KW-0639">Primosome</keyword>
<evidence type="ECO:0000256" key="3">
    <source>
        <dbReference type="ARBA" id="ARBA00023125"/>
    </source>
</evidence>
<name>A0A1I5M0F4_9BACT</name>
<proteinExistence type="predicted"/>
<keyword evidence="5" id="KW-0067">ATP-binding</keyword>
<dbReference type="InterPro" id="IPR027417">
    <property type="entry name" value="P-loop_NTPase"/>
</dbReference>
<dbReference type="Pfam" id="PF13481">
    <property type="entry name" value="AAA_25"/>
    <property type="match status" value="1"/>
</dbReference>
<dbReference type="InterPro" id="IPR016136">
    <property type="entry name" value="DNA_helicase_N/primase_C"/>
</dbReference>
<evidence type="ECO:0000259" key="4">
    <source>
        <dbReference type="Pfam" id="PF00772"/>
    </source>
</evidence>
<dbReference type="GO" id="GO:0003678">
    <property type="term" value="F:DNA helicase activity"/>
    <property type="evidence" value="ECO:0007669"/>
    <property type="project" value="InterPro"/>
</dbReference>
<organism evidence="5 6">
    <name type="scientific">Hydrogenimonas thermophila</name>
    <dbReference type="NCBI Taxonomy" id="223786"/>
    <lineage>
        <taxon>Bacteria</taxon>
        <taxon>Pseudomonadati</taxon>
        <taxon>Campylobacterota</taxon>
        <taxon>Epsilonproteobacteria</taxon>
        <taxon>Campylobacterales</taxon>
        <taxon>Hydrogenimonadaceae</taxon>
        <taxon>Hydrogenimonas</taxon>
    </lineage>
</organism>
<accession>A0A1I5M0F4</accession>
<keyword evidence="5" id="KW-0378">Hydrolase</keyword>
<dbReference type="AlphaFoldDB" id="A0A1I5M0F4"/>
<dbReference type="Gene3D" id="3.40.50.300">
    <property type="entry name" value="P-loop containing nucleotide triphosphate hydrolases"/>
    <property type="match status" value="1"/>
</dbReference>
<dbReference type="SUPFAM" id="SSF48024">
    <property type="entry name" value="N-terminal domain of DnaB helicase"/>
    <property type="match status" value="1"/>
</dbReference>
<reference evidence="5 6" key="1">
    <citation type="submission" date="2016-10" db="EMBL/GenBank/DDBJ databases">
        <authorList>
            <person name="de Groot N.N."/>
        </authorList>
    </citation>
    <scope>NUCLEOTIDE SEQUENCE [LARGE SCALE GENOMIC DNA]</scope>
    <source>
        <strain evidence="5 6">EP1-55-1</strain>
    </source>
</reference>
<protein>
    <submittedName>
        <fullName evidence="5">Replicative DNA helicase</fullName>
    </submittedName>
</protein>
<evidence type="ECO:0000256" key="2">
    <source>
        <dbReference type="ARBA" id="ARBA00022705"/>
    </source>
</evidence>
<dbReference type="SUPFAM" id="SSF52540">
    <property type="entry name" value="P-loop containing nucleoside triphosphate hydrolases"/>
    <property type="match status" value="1"/>
</dbReference>
<dbReference type="GO" id="GO:0003677">
    <property type="term" value="F:DNA binding"/>
    <property type="evidence" value="ECO:0007669"/>
    <property type="project" value="UniProtKB-KW"/>
</dbReference>
<gene>
    <name evidence="5" type="ORF">SAMN05216234_10489</name>
</gene>
<dbReference type="STRING" id="223786.SAMN05216234_10489"/>
<keyword evidence="2" id="KW-0235">DNA replication</keyword>